<evidence type="ECO:0000313" key="3">
    <source>
        <dbReference type="Proteomes" id="UP000765845"/>
    </source>
</evidence>
<evidence type="ECO:0000259" key="1">
    <source>
        <dbReference type="Pfam" id="PF01471"/>
    </source>
</evidence>
<protein>
    <submittedName>
        <fullName evidence="2">Peptidoglycan-binding protein</fullName>
    </submittedName>
</protein>
<comment type="caution">
    <text evidence="2">The sequence shown here is derived from an EMBL/GenBank/DDBJ whole genome shotgun (WGS) entry which is preliminary data.</text>
</comment>
<gene>
    <name evidence="2" type="ORF">HCU74_06310</name>
</gene>
<dbReference type="Pfam" id="PF01471">
    <property type="entry name" value="PG_binding_1"/>
    <property type="match status" value="1"/>
</dbReference>
<dbReference type="InterPro" id="IPR002477">
    <property type="entry name" value="Peptidoglycan-bd-like"/>
</dbReference>
<dbReference type="Gene3D" id="1.10.101.10">
    <property type="entry name" value="PGBD-like superfamily/PGBD"/>
    <property type="match status" value="1"/>
</dbReference>
<feature type="domain" description="Peptidoglycan binding-like" evidence="1">
    <location>
        <begin position="302"/>
        <end position="355"/>
    </location>
</feature>
<sequence>MRVFFRQGWLLIGVVLCSACAGQQHYRGGQVAPVQEVNSSAGRVASLESALADALIQIEKIKAQTVTDTLPDMPPNARTGACYAKMTVPAQYIERESQRIVKEASEKIEVKPARTEWVEEQVVVSEAHTRIEVVPATYKWVEERTEVLPSKIHQKLVSPARYKTVSEKILAKPAEWVWRPGRGDVEKIDPESGEILHYVELPAEYKTVEKQVLDTPAVYEKVVEPAVFETVKKRVVDRPEHSREVTVPAVYKTVRVQKVVEPAVELRVVIPAEYEKYRYREKLSEEKLDWREIVCERHRGPELIRLVQKALTQRGFPTGYADGVLGKRSLKAIEDFQRQQGLATGRLSIETLEALGVAYVGGA</sequence>
<evidence type="ECO:0000313" key="2">
    <source>
        <dbReference type="EMBL" id="NKI17033.1"/>
    </source>
</evidence>
<dbReference type="InterPro" id="IPR036365">
    <property type="entry name" value="PGBD-like_sf"/>
</dbReference>
<organism evidence="2 3">
    <name type="scientific">Spongiibacter thalassae</name>
    <dbReference type="NCBI Taxonomy" id="2721624"/>
    <lineage>
        <taxon>Bacteria</taxon>
        <taxon>Pseudomonadati</taxon>
        <taxon>Pseudomonadota</taxon>
        <taxon>Gammaproteobacteria</taxon>
        <taxon>Cellvibrionales</taxon>
        <taxon>Spongiibacteraceae</taxon>
        <taxon>Spongiibacter</taxon>
    </lineage>
</organism>
<dbReference type="InterPro" id="IPR036366">
    <property type="entry name" value="PGBDSf"/>
</dbReference>
<proteinExistence type="predicted"/>
<dbReference type="SUPFAM" id="SSF47090">
    <property type="entry name" value="PGBD-like"/>
    <property type="match status" value="1"/>
</dbReference>
<dbReference type="RefSeq" id="WP_168449565.1">
    <property type="nucleotide sequence ID" value="NZ_JAAWWK010000002.1"/>
</dbReference>
<name>A0ABX1GEQ1_9GAMM</name>
<accession>A0ABX1GEQ1</accession>
<dbReference type="Proteomes" id="UP000765845">
    <property type="component" value="Unassembled WGS sequence"/>
</dbReference>
<dbReference type="EMBL" id="JAAWWK010000002">
    <property type="protein sequence ID" value="NKI17033.1"/>
    <property type="molecule type" value="Genomic_DNA"/>
</dbReference>
<reference evidence="2 3" key="1">
    <citation type="submission" date="2020-04" db="EMBL/GenBank/DDBJ databases">
        <authorList>
            <person name="Yoon J."/>
        </authorList>
    </citation>
    <scope>NUCLEOTIDE SEQUENCE [LARGE SCALE GENOMIC DNA]</scope>
    <source>
        <strain evidence="2 3">KMU-166</strain>
    </source>
</reference>
<keyword evidence="3" id="KW-1185">Reference proteome</keyword>